<evidence type="ECO:0000313" key="7">
    <source>
        <dbReference type="EMBL" id="KZS93914.1"/>
    </source>
</evidence>
<protein>
    <submittedName>
        <fullName evidence="7">RBP11-like subunits of RNA polymerase</fullName>
    </submittedName>
</protein>
<dbReference type="InterPro" id="IPR033898">
    <property type="entry name" value="RNAP_AC19"/>
</dbReference>
<sequence>MATDQAKLPKLSILPGAEPNLASASYCIRNESHTLGNAVRWMLMKNPSVEFCGYSVPHPSEPVIHIRIQMYDQKSSLDALLTALDDLDTLFETINDKYNSSLQSDSFERWEEQS</sequence>
<dbReference type="CDD" id="cd07029">
    <property type="entry name" value="RNAP_I_III_AC19"/>
    <property type="match status" value="1"/>
</dbReference>
<dbReference type="GO" id="GO:0003899">
    <property type="term" value="F:DNA-directed RNA polymerase activity"/>
    <property type="evidence" value="ECO:0007669"/>
    <property type="project" value="InterPro"/>
</dbReference>
<dbReference type="Proteomes" id="UP000076722">
    <property type="component" value="Unassembled WGS sequence"/>
</dbReference>
<evidence type="ECO:0000256" key="4">
    <source>
        <dbReference type="ARBA" id="ARBA00023242"/>
    </source>
</evidence>
<evidence type="ECO:0000256" key="1">
    <source>
        <dbReference type="ARBA" id="ARBA00004123"/>
    </source>
</evidence>
<keyword evidence="3" id="KW-0804">Transcription</keyword>
<dbReference type="HAMAP" id="MF_00261">
    <property type="entry name" value="RNApol_arch_Rpo11"/>
    <property type="match status" value="1"/>
</dbReference>
<dbReference type="GO" id="GO:0003677">
    <property type="term" value="F:DNA binding"/>
    <property type="evidence" value="ECO:0007669"/>
    <property type="project" value="InterPro"/>
</dbReference>
<dbReference type="InterPro" id="IPR009025">
    <property type="entry name" value="RBP11-like_dimer"/>
</dbReference>
<dbReference type="GO" id="GO:0005736">
    <property type="term" value="C:RNA polymerase I complex"/>
    <property type="evidence" value="ECO:0007669"/>
    <property type="project" value="TreeGrafter"/>
</dbReference>
<dbReference type="Pfam" id="PF13656">
    <property type="entry name" value="RNA_pol_L_2"/>
    <property type="match status" value="1"/>
</dbReference>
<accession>A0A164V8B5</accession>
<name>A0A164V8B5_9AGAM</name>
<comment type="subcellular location">
    <subcellularLocation>
        <location evidence="1">Nucleus</location>
    </subcellularLocation>
</comment>
<dbReference type="InterPro" id="IPR036603">
    <property type="entry name" value="RBP11-like"/>
</dbReference>
<feature type="domain" description="DNA-directed RNA polymerase RBP11-like dimerisation" evidence="6">
    <location>
        <begin position="24"/>
        <end position="96"/>
    </location>
</feature>
<dbReference type="GO" id="GO:0006362">
    <property type="term" value="P:transcription elongation by RNA polymerase I"/>
    <property type="evidence" value="ECO:0007669"/>
    <property type="project" value="TreeGrafter"/>
</dbReference>
<dbReference type="Gene3D" id="3.30.1360.10">
    <property type="entry name" value="RNA polymerase, RBP11-like subunit"/>
    <property type="match status" value="1"/>
</dbReference>
<evidence type="ECO:0000259" key="6">
    <source>
        <dbReference type="Pfam" id="PF13656"/>
    </source>
</evidence>
<dbReference type="SUPFAM" id="SSF55257">
    <property type="entry name" value="RBP11-like subunits of RNA polymerase"/>
    <property type="match status" value="1"/>
</dbReference>
<dbReference type="OrthoDB" id="510325at2759"/>
<dbReference type="GO" id="GO:0055029">
    <property type="term" value="C:nuclear DNA-directed RNA polymerase complex"/>
    <property type="evidence" value="ECO:0007669"/>
    <property type="project" value="UniProtKB-ARBA"/>
</dbReference>
<dbReference type="AlphaFoldDB" id="A0A164V8B5"/>
<reference evidence="7 8" key="1">
    <citation type="journal article" date="2016" name="Mol. Biol. Evol.">
        <title>Comparative Genomics of Early-Diverging Mushroom-Forming Fungi Provides Insights into the Origins of Lignocellulose Decay Capabilities.</title>
        <authorList>
            <person name="Nagy L.G."/>
            <person name="Riley R."/>
            <person name="Tritt A."/>
            <person name="Adam C."/>
            <person name="Daum C."/>
            <person name="Floudas D."/>
            <person name="Sun H."/>
            <person name="Yadav J.S."/>
            <person name="Pangilinan J."/>
            <person name="Larsson K.H."/>
            <person name="Matsuura K."/>
            <person name="Barry K."/>
            <person name="Labutti K."/>
            <person name="Kuo R."/>
            <person name="Ohm R.A."/>
            <person name="Bhattacharya S.S."/>
            <person name="Shirouzu T."/>
            <person name="Yoshinaga Y."/>
            <person name="Martin F.M."/>
            <person name="Grigoriev I.V."/>
            <person name="Hibbett D.S."/>
        </authorList>
    </citation>
    <scope>NUCLEOTIDE SEQUENCE [LARGE SCALE GENOMIC DNA]</scope>
    <source>
        <strain evidence="7 8">HHB9708</strain>
    </source>
</reference>
<dbReference type="EMBL" id="KV419405">
    <property type="protein sequence ID" value="KZS93914.1"/>
    <property type="molecule type" value="Genomic_DNA"/>
</dbReference>
<keyword evidence="2" id="KW-0240">DNA-directed RNA polymerase</keyword>
<dbReference type="InterPro" id="IPR008193">
    <property type="entry name" value="RNA_pol_Rpb11_13-16kDa_CS"/>
</dbReference>
<gene>
    <name evidence="7" type="ORF">SISNIDRAFT_549205</name>
</gene>
<evidence type="ECO:0000256" key="3">
    <source>
        <dbReference type="ARBA" id="ARBA00023163"/>
    </source>
</evidence>
<dbReference type="STRING" id="1314777.A0A164V8B5"/>
<dbReference type="PROSITE" id="PS01154">
    <property type="entry name" value="RNA_POL_L_13KD"/>
    <property type="match status" value="1"/>
</dbReference>
<dbReference type="InterPro" id="IPR022905">
    <property type="entry name" value="Rpo11-like"/>
</dbReference>
<keyword evidence="8" id="KW-1185">Reference proteome</keyword>
<keyword evidence="4" id="KW-0539">Nucleus</keyword>
<dbReference type="GO" id="GO:0046983">
    <property type="term" value="F:protein dimerization activity"/>
    <property type="evidence" value="ECO:0007669"/>
    <property type="project" value="InterPro"/>
</dbReference>
<dbReference type="GO" id="GO:0006383">
    <property type="term" value="P:transcription by RNA polymerase III"/>
    <property type="evidence" value="ECO:0007669"/>
    <property type="project" value="TreeGrafter"/>
</dbReference>
<evidence type="ECO:0000256" key="5">
    <source>
        <dbReference type="ARBA" id="ARBA00025751"/>
    </source>
</evidence>
<dbReference type="PANTHER" id="PTHR13946">
    <property type="entry name" value="DNA-DIRECTED RNA POLYMERASE I,II,III"/>
    <property type="match status" value="1"/>
</dbReference>
<dbReference type="PANTHER" id="PTHR13946:SF28">
    <property type="entry name" value="DNA-DIRECTED RNA POLYMERASES I AND III SUBUNIT RPAC2"/>
    <property type="match status" value="1"/>
</dbReference>
<dbReference type="GO" id="GO:0005666">
    <property type="term" value="C:RNA polymerase III complex"/>
    <property type="evidence" value="ECO:0007669"/>
    <property type="project" value="TreeGrafter"/>
</dbReference>
<evidence type="ECO:0000313" key="8">
    <source>
        <dbReference type="Proteomes" id="UP000076722"/>
    </source>
</evidence>
<organism evidence="7 8">
    <name type="scientific">Sistotremastrum niveocremeum HHB9708</name>
    <dbReference type="NCBI Taxonomy" id="1314777"/>
    <lineage>
        <taxon>Eukaryota</taxon>
        <taxon>Fungi</taxon>
        <taxon>Dikarya</taxon>
        <taxon>Basidiomycota</taxon>
        <taxon>Agaricomycotina</taxon>
        <taxon>Agaricomycetes</taxon>
        <taxon>Sistotremastrales</taxon>
        <taxon>Sistotremastraceae</taxon>
        <taxon>Sertulicium</taxon>
        <taxon>Sertulicium niveocremeum</taxon>
    </lineage>
</organism>
<evidence type="ECO:0000256" key="2">
    <source>
        <dbReference type="ARBA" id="ARBA00022478"/>
    </source>
</evidence>
<proteinExistence type="inferred from homology"/>
<comment type="similarity">
    <text evidence="5">Belongs to the archaeal Rpo11/eukaryotic RPB11/RPC19 RNA polymerase subunit family.</text>
</comment>